<dbReference type="PANTHER" id="PTHR43060">
    <property type="entry name" value="3-HYDROXYISOBUTYRATE DEHYDROGENASE-LIKE 1, MITOCHONDRIAL-RELATED"/>
    <property type="match status" value="1"/>
</dbReference>
<dbReference type="Gene3D" id="1.10.1040.10">
    <property type="entry name" value="N-(1-d-carboxylethyl)-l-norvaline Dehydrogenase, domain 2"/>
    <property type="match status" value="1"/>
</dbReference>
<dbReference type="Pfam" id="PF03446">
    <property type="entry name" value="NAD_binding_2"/>
    <property type="match status" value="1"/>
</dbReference>
<name>A0A499UBQ0_9ACTN</name>
<organism evidence="3 4">
    <name type="scientific">Streptomyces antimycoticus</name>
    <dbReference type="NCBI Taxonomy" id="68175"/>
    <lineage>
        <taxon>Bacteria</taxon>
        <taxon>Bacillati</taxon>
        <taxon>Actinomycetota</taxon>
        <taxon>Actinomycetes</taxon>
        <taxon>Kitasatosporales</taxon>
        <taxon>Streptomycetaceae</taxon>
        <taxon>Streptomyces</taxon>
        <taxon>Streptomyces violaceusniger group</taxon>
    </lineage>
</organism>
<evidence type="ECO:0000313" key="4">
    <source>
        <dbReference type="Proteomes" id="UP000463951"/>
    </source>
</evidence>
<dbReference type="InterPro" id="IPR008927">
    <property type="entry name" value="6-PGluconate_DH-like_C_sf"/>
</dbReference>
<evidence type="ECO:0000256" key="1">
    <source>
        <dbReference type="SAM" id="MobiDB-lite"/>
    </source>
</evidence>
<sequence length="285" mass="29685">MSTVAVVGIGDMGTEIVPHLVSAGFDVKAFDIVPERLDRACAAGARAASSAADAARGVDVVLGLVMSEDIRTAYLGADGILAGTSDGTVVLIGSTTTPSAVEEVSARAPDGVTVVDTPMVGGVRYAREKSLTFLVGGPEPVVDAIEPVLTPLGKVRHVGEFGSGVAYKLITNVAIMAAEAGIREALDLADILGKDYDTALELMSAGPMSAVVSRALDTTNPRPLRRSAEDDDTLTTAVDDPATSLPISTAGRKRLWEAVDVDPGYEPDFVDLTRKTTSRPDYRSR</sequence>
<evidence type="ECO:0000259" key="2">
    <source>
        <dbReference type="Pfam" id="PF03446"/>
    </source>
</evidence>
<dbReference type="InterPro" id="IPR013328">
    <property type="entry name" value="6PGD_dom2"/>
</dbReference>
<dbReference type="AlphaFoldDB" id="A0A499UBQ0"/>
<dbReference type="GO" id="GO:0050661">
    <property type="term" value="F:NADP binding"/>
    <property type="evidence" value="ECO:0007669"/>
    <property type="project" value="InterPro"/>
</dbReference>
<dbReference type="InterPro" id="IPR006115">
    <property type="entry name" value="6PGDH_NADP-bd"/>
</dbReference>
<protein>
    <submittedName>
        <fullName evidence="3">3-hydroxyisobutyrate dehydrogenase</fullName>
    </submittedName>
</protein>
<reference evidence="3 4" key="1">
    <citation type="journal article" date="2020" name="Int. J. Syst. Evol. Microbiol.">
        <title>Reclassification of Streptomyces castelarensis and Streptomyces sporoclivatus as later heterotypic synonyms of Streptomyces antimycoticus.</title>
        <authorList>
            <person name="Komaki H."/>
            <person name="Tamura T."/>
        </authorList>
    </citation>
    <scope>NUCLEOTIDE SEQUENCE [LARGE SCALE GENOMIC DNA]</scope>
    <source>
        <strain evidence="3 4">NBRC 100767</strain>
    </source>
</reference>
<proteinExistence type="predicted"/>
<evidence type="ECO:0000313" key="3">
    <source>
        <dbReference type="EMBL" id="BBJ37452.1"/>
    </source>
</evidence>
<dbReference type="Proteomes" id="UP000463951">
    <property type="component" value="Chromosome"/>
</dbReference>
<feature type="region of interest" description="Disordered" evidence="1">
    <location>
        <begin position="217"/>
        <end position="245"/>
    </location>
</feature>
<dbReference type="EMBL" id="AP019620">
    <property type="protein sequence ID" value="BBJ37452.1"/>
    <property type="molecule type" value="Genomic_DNA"/>
</dbReference>
<dbReference type="PANTHER" id="PTHR43060:SF15">
    <property type="entry name" value="3-HYDROXYISOBUTYRATE DEHYDROGENASE-LIKE 1, MITOCHONDRIAL-RELATED"/>
    <property type="match status" value="1"/>
</dbReference>
<accession>A0A499UBQ0</accession>
<dbReference type="SUPFAM" id="SSF48179">
    <property type="entry name" value="6-phosphogluconate dehydrogenase C-terminal domain-like"/>
    <property type="match status" value="1"/>
</dbReference>
<dbReference type="Gene3D" id="3.40.50.720">
    <property type="entry name" value="NAD(P)-binding Rossmann-like Domain"/>
    <property type="match status" value="1"/>
</dbReference>
<gene>
    <name evidence="3" type="ORF">SSPO_001700</name>
</gene>
<dbReference type="SUPFAM" id="SSF51735">
    <property type="entry name" value="NAD(P)-binding Rossmann-fold domains"/>
    <property type="match status" value="1"/>
</dbReference>
<dbReference type="InterPro" id="IPR036291">
    <property type="entry name" value="NAD(P)-bd_dom_sf"/>
</dbReference>
<feature type="domain" description="6-phosphogluconate dehydrogenase NADP-binding" evidence="2">
    <location>
        <begin position="3"/>
        <end position="155"/>
    </location>
</feature>